<evidence type="ECO:0000313" key="4">
    <source>
        <dbReference type="Proteomes" id="UP001310594"/>
    </source>
</evidence>
<organism evidence="3 4">
    <name type="scientific">Elasticomyces elasticus</name>
    <dbReference type="NCBI Taxonomy" id="574655"/>
    <lineage>
        <taxon>Eukaryota</taxon>
        <taxon>Fungi</taxon>
        <taxon>Dikarya</taxon>
        <taxon>Ascomycota</taxon>
        <taxon>Pezizomycotina</taxon>
        <taxon>Dothideomycetes</taxon>
        <taxon>Dothideomycetidae</taxon>
        <taxon>Mycosphaerellales</taxon>
        <taxon>Teratosphaeriaceae</taxon>
        <taxon>Elasticomyces</taxon>
    </lineage>
</organism>
<dbReference type="Gene3D" id="2.30.30.490">
    <property type="match status" value="1"/>
</dbReference>
<feature type="domain" description="BAH" evidence="2">
    <location>
        <begin position="112"/>
        <end position="235"/>
    </location>
</feature>
<dbReference type="Proteomes" id="UP001310594">
    <property type="component" value="Unassembled WGS sequence"/>
</dbReference>
<dbReference type="SMART" id="SM00439">
    <property type="entry name" value="BAH"/>
    <property type="match status" value="1"/>
</dbReference>
<dbReference type="EMBL" id="JAVRQU010000012">
    <property type="protein sequence ID" value="KAK5696840.1"/>
    <property type="molecule type" value="Genomic_DNA"/>
</dbReference>
<reference evidence="3" key="1">
    <citation type="submission" date="2023-08" db="EMBL/GenBank/DDBJ databases">
        <title>Black Yeasts Isolated from many extreme environments.</title>
        <authorList>
            <person name="Coleine C."/>
            <person name="Stajich J.E."/>
            <person name="Selbmann L."/>
        </authorList>
    </citation>
    <scope>NUCLEOTIDE SEQUENCE</scope>
    <source>
        <strain evidence="3">CCFEE 5810</strain>
    </source>
</reference>
<feature type="region of interest" description="Disordered" evidence="1">
    <location>
        <begin position="1"/>
        <end position="36"/>
    </location>
</feature>
<dbReference type="InterPro" id="IPR013083">
    <property type="entry name" value="Znf_RING/FYVE/PHD"/>
</dbReference>
<gene>
    <name evidence="3" type="ORF">LTR97_008144</name>
</gene>
<dbReference type="CDD" id="cd04370">
    <property type="entry name" value="BAH"/>
    <property type="match status" value="1"/>
</dbReference>
<evidence type="ECO:0000313" key="3">
    <source>
        <dbReference type="EMBL" id="KAK5696840.1"/>
    </source>
</evidence>
<accession>A0AAN7ZZQ5</accession>
<evidence type="ECO:0000256" key="1">
    <source>
        <dbReference type="SAM" id="MobiDB-lite"/>
    </source>
</evidence>
<proteinExistence type="predicted"/>
<feature type="compositionally biased region" description="Pro residues" evidence="1">
    <location>
        <begin position="21"/>
        <end position="33"/>
    </location>
</feature>
<dbReference type="PROSITE" id="PS51038">
    <property type="entry name" value="BAH"/>
    <property type="match status" value="1"/>
</dbReference>
<comment type="caution">
    <text evidence="3">The sequence shown here is derived from an EMBL/GenBank/DDBJ whole genome shotgun (WGS) entry which is preliminary data.</text>
</comment>
<feature type="region of interest" description="Disordered" evidence="1">
    <location>
        <begin position="277"/>
        <end position="297"/>
    </location>
</feature>
<name>A0AAN7ZZQ5_9PEZI</name>
<dbReference type="InterPro" id="IPR043151">
    <property type="entry name" value="BAH_sf"/>
</dbReference>
<evidence type="ECO:0000259" key="2">
    <source>
        <dbReference type="PROSITE" id="PS51038"/>
    </source>
</evidence>
<feature type="compositionally biased region" description="Basic residues" evidence="1">
    <location>
        <begin position="281"/>
        <end position="290"/>
    </location>
</feature>
<dbReference type="Gene3D" id="3.30.40.10">
    <property type="entry name" value="Zinc/RING finger domain, C3HC4 (zinc finger)"/>
    <property type="match status" value="1"/>
</dbReference>
<protein>
    <recommendedName>
        <fullName evidence="2">BAH domain-containing protein</fullName>
    </recommendedName>
</protein>
<dbReference type="PANTHER" id="PTHR46364">
    <property type="entry name" value="OS08G0421900 PROTEIN"/>
    <property type="match status" value="1"/>
</dbReference>
<sequence length="361" mass="40993">MRTKHTGPVAADPQPYATPTQSPPPQVKSPQPAPELTAADRAKLKEFLERTDKPFSITIAPQSRKRKRGAESPSLREETELFHERLSVQYEVKPSPNWESLKRYKKFTVGGESIAVGECIMVKNDMHEDPRVNFAAQWKAKVLEVRALDAEHVYVRIAWMNRPEDLDEGRQPHHGKLELIATNHMDIIDAMTVNGRLDLYAWDETDDEVQMPGIQEHFWRQTLDVAKTRELSKLRLICQCQQPQNPDVSILQCDSPECREWMHVRCIVNDAVQRAAQGSTKKGRATKAKKSNPITLSPTHPAIAIAQNDAYTAELFVERWPDDTPSKETKIVITNGDGEKRTENVHCLFCHNAIEPTVPED</sequence>
<dbReference type="InterPro" id="IPR011011">
    <property type="entry name" value="Znf_FYVE_PHD"/>
</dbReference>
<feature type="region of interest" description="Disordered" evidence="1">
    <location>
        <begin position="53"/>
        <end position="78"/>
    </location>
</feature>
<dbReference type="InterPro" id="IPR001025">
    <property type="entry name" value="BAH_dom"/>
</dbReference>
<dbReference type="SUPFAM" id="SSF57903">
    <property type="entry name" value="FYVE/PHD zinc finger"/>
    <property type="match status" value="1"/>
</dbReference>
<dbReference type="AlphaFoldDB" id="A0AAN7ZZQ5"/>
<dbReference type="GO" id="GO:0003682">
    <property type="term" value="F:chromatin binding"/>
    <property type="evidence" value="ECO:0007669"/>
    <property type="project" value="InterPro"/>
</dbReference>